<evidence type="ECO:0000313" key="3">
    <source>
        <dbReference type="Proteomes" id="UP000005408"/>
    </source>
</evidence>
<dbReference type="AlphaFoldDB" id="A0A8W8LWN8"/>
<dbReference type="Pfam" id="PF03184">
    <property type="entry name" value="DDE_1"/>
    <property type="match status" value="1"/>
</dbReference>
<dbReference type="EnsemblMetazoa" id="G30150.1">
    <property type="protein sequence ID" value="G30150.1:cds"/>
    <property type="gene ID" value="G30150"/>
</dbReference>
<dbReference type="GO" id="GO:0003676">
    <property type="term" value="F:nucleic acid binding"/>
    <property type="evidence" value="ECO:0007669"/>
    <property type="project" value="InterPro"/>
</dbReference>
<dbReference type="Proteomes" id="UP000005408">
    <property type="component" value="Unassembled WGS sequence"/>
</dbReference>
<reference evidence="2" key="1">
    <citation type="submission" date="2022-08" db="UniProtKB">
        <authorList>
            <consortium name="EnsemblMetazoa"/>
        </authorList>
    </citation>
    <scope>IDENTIFICATION</scope>
    <source>
        <strain evidence="2">05x7-T-G4-1.051#20</strain>
    </source>
</reference>
<evidence type="ECO:0000259" key="1">
    <source>
        <dbReference type="Pfam" id="PF03184"/>
    </source>
</evidence>
<feature type="domain" description="DDE-1" evidence="1">
    <location>
        <begin position="77"/>
        <end position="190"/>
    </location>
</feature>
<sequence>MRNLTQYLHLDSAAARLPRDDPQYHPINKVKSLYDMTRANFKLFYQHSTEISIDESMKGHKGYTELRQVHVSKTREVWHQILGKSKSLLVLDSMRAHISDVTKKDFQCPQNVTKKTFNVTSLTKLLQPLDISINKCFKTELQVIWENWMMMGEKSFTATGQMRKASYSTVCQWVLEAWNTVPNTAIIDAFIKANIVDAPLPDKVPPPDPARSADDLPLALATLLHSESEESDFIGFSDIED</sequence>
<protein>
    <recommendedName>
        <fullName evidence="1">DDE-1 domain-containing protein</fullName>
    </recommendedName>
</protein>
<dbReference type="InterPro" id="IPR004875">
    <property type="entry name" value="DDE_SF_endonuclease_dom"/>
</dbReference>
<proteinExistence type="predicted"/>
<evidence type="ECO:0000313" key="2">
    <source>
        <dbReference type="EnsemblMetazoa" id="G30150.1:cds"/>
    </source>
</evidence>
<organism evidence="2 3">
    <name type="scientific">Magallana gigas</name>
    <name type="common">Pacific oyster</name>
    <name type="synonym">Crassostrea gigas</name>
    <dbReference type="NCBI Taxonomy" id="29159"/>
    <lineage>
        <taxon>Eukaryota</taxon>
        <taxon>Metazoa</taxon>
        <taxon>Spiralia</taxon>
        <taxon>Lophotrochozoa</taxon>
        <taxon>Mollusca</taxon>
        <taxon>Bivalvia</taxon>
        <taxon>Autobranchia</taxon>
        <taxon>Pteriomorphia</taxon>
        <taxon>Ostreida</taxon>
        <taxon>Ostreoidea</taxon>
        <taxon>Ostreidae</taxon>
        <taxon>Magallana</taxon>
    </lineage>
</organism>
<accession>A0A8W8LWN8</accession>
<keyword evidence="3" id="KW-1185">Reference proteome</keyword>
<name>A0A8W8LWN8_MAGGI</name>